<gene>
    <name evidence="2" type="ORF">QBC32DRAFT_344938</name>
</gene>
<keyword evidence="1" id="KW-0472">Membrane</keyword>
<dbReference type="AlphaFoldDB" id="A0AAN6NU58"/>
<evidence type="ECO:0000313" key="3">
    <source>
        <dbReference type="Proteomes" id="UP001303222"/>
    </source>
</evidence>
<name>A0AAN6NU58_9PEZI</name>
<comment type="caution">
    <text evidence="2">The sequence shown here is derived from an EMBL/GenBank/DDBJ whole genome shotgun (WGS) entry which is preliminary data.</text>
</comment>
<keyword evidence="1" id="KW-1133">Transmembrane helix</keyword>
<reference evidence="2" key="1">
    <citation type="journal article" date="2023" name="Mol. Phylogenet. Evol.">
        <title>Genome-scale phylogeny and comparative genomics of the fungal order Sordariales.</title>
        <authorList>
            <person name="Hensen N."/>
            <person name="Bonometti L."/>
            <person name="Westerberg I."/>
            <person name="Brannstrom I.O."/>
            <person name="Guillou S."/>
            <person name="Cros-Aarteil S."/>
            <person name="Calhoun S."/>
            <person name="Haridas S."/>
            <person name="Kuo A."/>
            <person name="Mondo S."/>
            <person name="Pangilinan J."/>
            <person name="Riley R."/>
            <person name="LaButti K."/>
            <person name="Andreopoulos B."/>
            <person name="Lipzen A."/>
            <person name="Chen C."/>
            <person name="Yan M."/>
            <person name="Daum C."/>
            <person name="Ng V."/>
            <person name="Clum A."/>
            <person name="Steindorff A."/>
            <person name="Ohm R.A."/>
            <person name="Martin F."/>
            <person name="Silar P."/>
            <person name="Natvig D.O."/>
            <person name="Lalanne C."/>
            <person name="Gautier V."/>
            <person name="Ament-Velasquez S.L."/>
            <person name="Kruys A."/>
            <person name="Hutchinson M.I."/>
            <person name="Powell A.J."/>
            <person name="Barry K."/>
            <person name="Miller A.N."/>
            <person name="Grigoriev I.V."/>
            <person name="Debuchy R."/>
            <person name="Gladieux P."/>
            <person name="Hiltunen Thoren M."/>
            <person name="Johannesson H."/>
        </authorList>
    </citation>
    <scope>NUCLEOTIDE SEQUENCE</scope>
    <source>
        <strain evidence="2">CBS 626.80</strain>
    </source>
</reference>
<feature type="transmembrane region" description="Helical" evidence="1">
    <location>
        <begin position="43"/>
        <end position="60"/>
    </location>
</feature>
<evidence type="ECO:0000313" key="2">
    <source>
        <dbReference type="EMBL" id="KAK3951071.1"/>
    </source>
</evidence>
<dbReference type="EMBL" id="MU859158">
    <property type="protein sequence ID" value="KAK3951071.1"/>
    <property type="molecule type" value="Genomic_DNA"/>
</dbReference>
<proteinExistence type="predicted"/>
<dbReference type="Proteomes" id="UP001303222">
    <property type="component" value="Unassembled WGS sequence"/>
</dbReference>
<keyword evidence="1" id="KW-0812">Transmembrane</keyword>
<accession>A0AAN6NU58</accession>
<keyword evidence="3" id="KW-1185">Reference proteome</keyword>
<organism evidence="2 3">
    <name type="scientific">Pseudoneurospora amorphoporcata</name>
    <dbReference type="NCBI Taxonomy" id="241081"/>
    <lineage>
        <taxon>Eukaryota</taxon>
        <taxon>Fungi</taxon>
        <taxon>Dikarya</taxon>
        <taxon>Ascomycota</taxon>
        <taxon>Pezizomycotina</taxon>
        <taxon>Sordariomycetes</taxon>
        <taxon>Sordariomycetidae</taxon>
        <taxon>Sordariales</taxon>
        <taxon>Sordariaceae</taxon>
        <taxon>Pseudoneurospora</taxon>
    </lineage>
</organism>
<protein>
    <submittedName>
        <fullName evidence="2">Uncharacterized protein</fullName>
    </submittedName>
</protein>
<sequence>MAGLVWGWAFSPICSPSPFLNCLNAKQPVVRPFLLQNNARIRTYYPALFVFLILGCFVPLSHHPSHRTIHPAIHISPSSPFPLALKVVHVQIWPGRCLHVKSVCVVCVTIPPILSHHPF</sequence>
<reference evidence="2" key="2">
    <citation type="submission" date="2023-06" db="EMBL/GenBank/DDBJ databases">
        <authorList>
            <consortium name="Lawrence Berkeley National Laboratory"/>
            <person name="Mondo S.J."/>
            <person name="Hensen N."/>
            <person name="Bonometti L."/>
            <person name="Westerberg I."/>
            <person name="Brannstrom I.O."/>
            <person name="Guillou S."/>
            <person name="Cros-Aarteil S."/>
            <person name="Calhoun S."/>
            <person name="Haridas S."/>
            <person name="Kuo A."/>
            <person name="Pangilinan J."/>
            <person name="Riley R."/>
            <person name="Labutti K."/>
            <person name="Andreopoulos B."/>
            <person name="Lipzen A."/>
            <person name="Chen C."/>
            <person name="Yanf M."/>
            <person name="Daum C."/>
            <person name="Ng V."/>
            <person name="Clum A."/>
            <person name="Steindorff A."/>
            <person name="Ohm R."/>
            <person name="Martin F."/>
            <person name="Silar P."/>
            <person name="Natvig D."/>
            <person name="Lalanne C."/>
            <person name="Gautier V."/>
            <person name="Ament-Velasquez S.L."/>
            <person name="Kruys A."/>
            <person name="Hutchinson M.I."/>
            <person name="Powell A.J."/>
            <person name="Barry K."/>
            <person name="Miller A.N."/>
            <person name="Grigoriev I.V."/>
            <person name="Debuchy R."/>
            <person name="Gladieux P."/>
            <person name="Thoren M.H."/>
            <person name="Johannesson H."/>
        </authorList>
    </citation>
    <scope>NUCLEOTIDE SEQUENCE</scope>
    <source>
        <strain evidence="2">CBS 626.80</strain>
    </source>
</reference>
<evidence type="ECO:0000256" key="1">
    <source>
        <dbReference type="SAM" id="Phobius"/>
    </source>
</evidence>